<gene>
    <name evidence="1" type="ORF">AHOG_00780</name>
</gene>
<dbReference type="PANTHER" id="PTHR46623">
    <property type="entry name" value="CARBOXYMETHYLENEBUTENOLIDASE-RELATED"/>
    <property type="match status" value="1"/>
</dbReference>
<reference evidence="1 2" key="1">
    <citation type="submission" date="2017-07" db="EMBL/GenBank/DDBJ databases">
        <title>Complete genome sequence of Actinoalloteichus hoggarensis DSM 45943, type strain of Actinoalloteichus hoggarensis.</title>
        <authorList>
            <person name="Ruckert C."/>
            <person name="Nouioui I."/>
            <person name="Willmese J."/>
            <person name="van Wezel G."/>
            <person name="Klenk H.-P."/>
            <person name="Kalinowski J."/>
            <person name="Zotchev S.B."/>
        </authorList>
    </citation>
    <scope>NUCLEOTIDE SEQUENCE [LARGE SCALE GENOMIC DNA]</scope>
    <source>
        <strain evidence="1 2">DSM 45943</strain>
    </source>
</reference>
<organism evidence="1 2">
    <name type="scientific">Actinoalloteichus hoggarensis</name>
    <dbReference type="NCBI Taxonomy" id="1470176"/>
    <lineage>
        <taxon>Bacteria</taxon>
        <taxon>Bacillati</taxon>
        <taxon>Actinomycetota</taxon>
        <taxon>Actinomycetes</taxon>
        <taxon>Pseudonocardiales</taxon>
        <taxon>Pseudonocardiaceae</taxon>
        <taxon>Actinoalloteichus</taxon>
    </lineage>
</organism>
<dbReference type="GO" id="GO:0016787">
    <property type="term" value="F:hydrolase activity"/>
    <property type="evidence" value="ECO:0007669"/>
    <property type="project" value="UniProtKB-KW"/>
</dbReference>
<dbReference type="AlphaFoldDB" id="A0A221VWF2"/>
<keyword evidence="2" id="KW-1185">Reference proteome</keyword>
<dbReference type="KEGG" id="ahg:AHOG_00780"/>
<evidence type="ECO:0000313" key="2">
    <source>
        <dbReference type="Proteomes" id="UP000204221"/>
    </source>
</evidence>
<dbReference type="Proteomes" id="UP000204221">
    <property type="component" value="Chromosome"/>
</dbReference>
<dbReference type="SUPFAM" id="SSF53474">
    <property type="entry name" value="alpha/beta-Hydrolases"/>
    <property type="match status" value="1"/>
</dbReference>
<dbReference type="InterPro" id="IPR029058">
    <property type="entry name" value="AB_hydrolase_fold"/>
</dbReference>
<dbReference type="InterPro" id="IPR051049">
    <property type="entry name" value="Dienelactone_hydrolase-like"/>
</dbReference>
<dbReference type="Gene3D" id="3.40.50.1820">
    <property type="entry name" value="alpha/beta hydrolase"/>
    <property type="match status" value="1"/>
</dbReference>
<keyword evidence="1" id="KW-0378">Hydrolase</keyword>
<dbReference type="InterPro" id="IPR002925">
    <property type="entry name" value="Dienelactn_hydro"/>
</dbReference>
<sequence length="234" mass="24152">MTQTRIETIALTDGSDMRVTVAEPEDTLRGGLVLLHESSGDDERLDGLVSALAVEGWLTVAPHLTPSPVGRPVTEAPQPEPDGAPEAAGSGQPVLGDVDAVSVWLVDKGVQADQIGLLGFGFGGVAAFTVAATRSVGAAVSVGAGGIIEPIAPGMTPLADLAAELSCPWLGIYGDQDTDIPADHVAKLREAASGAQVAIDVVSYGDAGHRFDADQEVAAEAWQRTLNWFDAHLR</sequence>
<name>A0A221VWF2_9PSEU</name>
<dbReference type="EMBL" id="CP022521">
    <property type="protein sequence ID" value="ASO17828.1"/>
    <property type="molecule type" value="Genomic_DNA"/>
</dbReference>
<dbReference type="OrthoDB" id="188362at2"/>
<protein>
    <submittedName>
        <fullName evidence="1">Dienelactone hydrolase family protein</fullName>
    </submittedName>
</protein>
<accession>A0A221VWF2</accession>
<evidence type="ECO:0000313" key="1">
    <source>
        <dbReference type="EMBL" id="ASO17828.1"/>
    </source>
</evidence>
<proteinExistence type="predicted"/>
<dbReference type="RefSeq" id="WP_093939648.1">
    <property type="nucleotide sequence ID" value="NZ_CP022521.1"/>
</dbReference>
<dbReference type="PANTHER" id="PTHR46623:SF7">
    <property type="entry name" value="CARBOXYMETHYLENEBUTENOLIDASE"/>
    <property type="match status" value="1"/>
</dbReference>
<dbReference type="Pfam" id="PF01738">
    <property type="entry name" value="DLH"/>
    <property type="match status" value="1"/>
</dbReference>